<dbReference type="Pfam" id="PF19407">
    <property type="entry name" value="DUF5979"/>
    <property type="match status" value="4"/>
</dbReference>
<evidence type="ECO:0000259" key="4">
    <source>
        <dbReference type="Pfam" id="PF19407"/>
    </source>
</evidence>
<evidence type="ECO:0000256" key="2">
    <source>
        <dbReference type="SAM" id="Phobius"/>
    </source>
</evidence>
<dbReference type="NCBIfam" id="TIGR04215">
    <property type="entry name" value="choice_anch_A"/>
    <property type="match status" value="1"/>
</dbReference>
<evidence type="ECO:0000313" key="7">
    <source>
        <dbReference type="Proteomes" id="UP001317779"/>
    </source>
</evidence>
<feature type="region of interest" description="Disordered" evidence="1">
    <location>
        <begin position="1070"/>
        <end position="1091"/>
    </location>
</feature>
<feature type="chain" id="PRO_5045625907" description="Choice-of-anchor A family protein" evidence="3">
    <location>
        <begin position="27"/>
        <end position="1125"/>
    </location>
</feature>
<keyword evidence="3" id="KW-0732">Signal</keyword>
<feature type="domain" description="DUF5979" evidence="4">
    <location>
        <begin position="382"/>
        <end position="482"/>
    </location>
</feature>
<feature type="domain" description="DUF5979" evidence="4">
    <location>
        <begin position="845"/>
        <end position="954"/>
    </location>
</feature>
<sequence>MSTARRPSLHRWLAVAAAAIVVGAGAVTVETTVAPPAHAAYPGTFNPFSMSGGFTVYAREDALLQNQETEGSIAVGGVSTVQGSSGQYTIIHVAAGTGDYTLPTVDGDPTRYLVGSHSPDSTNILAVTSAGTSDPALWGDVKMVQRDGPWQAFGRADWIRLNENPSNADQTPLIDATHQTYPASAAPPSGPAGNTSVYTANTGPTAVADYVEANAEASYDDAASCLDGLSTVGNPVGVAEDAGSRVVLDPLSPDQPNVVDYADIAGTALIQYSPGPTPGAANPLIIRVPAGTTTVIGARSDPQGEYSPYILWDLSALTGDVAVTAAEARIDGSIYAPEASVTVTAAPLDGQVLGREVTIRGGEVHSFFFAGEISCEADSGTFAVSKAIDGIDEEDVPAGTTFTVNYTATAPDGTVSVGTLEVPADGSAVAAGEQFAIGTSVQFEEVQPESIPGYEWGTATISPNPLIVGAGSAEVVVTNTATELTGTFSVAKTTEDPFGGTPGAPSAASVPVDWVATLGSEEIGAGTLDVPFDGTRVEVGQDFPLGTRVTLTEDRTGIDPPDGYVWTRATWDPGSTIIIGEDDESIAVTLTNTVVPIPDEEDRLITIAKSVEGAAADPAFAYAVSYNTDTAGTRTTRALDVGRPVLLDDVAQDVAVLDLAELLPTFNGDPVDPALFEVPVIEVTAGGTTTEYRPENFEGAGPLATAIVEIPLPPTGIIGITVRNTLQQGTFELSKEFEGIDDDDLPGLEFTVGWTAVTPTGDVQTGTVRLPADGTPVTPVDAAGDPLLFPFGTTISFDEQEAPRVRSVQWLEATFDPEQLVIGEGGAATVSSTLTNTADTLVGTFAVAKDLAGIDADELLTDSFAVDYTAWEPDRTVTAGRFEIPADGTPTEPTRPDGTPIEFPVGTIVRLFEEEPDPDALPPGFAWAESTWSPGNTLTIRGDQTAVLHVTNNVQELTRWAITKTVEGDGAATIPTDTAFPVDWWWDYDPQNPVELEQDVVLISPWFPVNSIIEAREQALPDIPGVEWGTPVWTVDGEVLVPDDEGKVVLPMTATHDEDDIARLTLVNTADRAPTPTPTPTPEEGAGGVLPTTGGTGVVPIVPVLAAAMILLGLALTIRRRRQSA</sequence>
<dbReference type="InterPro" id="IPR046022">
    <property type="entry name" value="DUF5979"/>
</dbReference>
<dbReference type="EMBL" id="AP027141">
    <property type="protein sequence ID" value="BDV32194.1"/>
    <property type="molecule type" value="Genomic_DNA"/>
</dbReference>
<feature type="domain" description="DUF5979" evidence="4">
    <location>
        <begin position="731"/>
        <end position="837"/>
    </location>
</feature>
<evidence type="ECO:0000256" key="3">
    <source>
        <dbReference type="SAM" id="SignalP"/>
    </source>
</evidence>
<feature type="domain" description="DUF5979" evidence="4">
    <location>
        <begin position="488"/>
        <end position="594"/>
    </location>
</feature>
<name>A0ABM8E2J9_9MICO</name>
<evidence type="ECO:0008006" key="8">
    <source>
        <dbReference type="Google" id="ProtNLM"/>
    </source>
</evidence>
<keyword evidence="2" id="KW-0472">Membrane</keyword>
<protein>
    <recommendedName>
        <fullName evidence="8">Choice-of-anchor A family protein</fullName>
    </recommendedName>
</protein>
<feature type="signal peptide" evidence="3">
    <location>
        <begin position="1"/>
        <end position="26"/>
    </location>
</feature>
<reference evidence="6 7" key="1">
    <citation type="submission" date="2022-12" db="EMBL/GenBank/DDBJ databases">
        <title>Microbacterium terricola strain KV-448 chromosome, complete genome.</title>
        <authorList>
            <person name="Oshima T."/>
            <person name="Moriya T."/>
            <person name="Bessho Y."/>
        </authorList>
    </citation>
    <scope>NUCLEOTIDE SEQUENCE [LARGE SCALE GENOMIC DNA]</scope>
    <source>
        <strain evidence="6 7">KV-448</strain>
    </source>
</reference>
<feature type="domain" description="Choice-of-anchor A" evidence="5">
    <location>
        <begin position="48"/>
        <end position="365"/>
    </location>
</feature>
<accession>A0ABM8E2J9</accession>
<dbReference type="InterPro" id="IPR026588">
    <property type="entry name" value="Choice_anch_A"/>
</dbReference>
<proteinExistence type="predicted"/>
<keyword evidence="7" id="KW-1185">Reference proteome</keyword>
<organism evidence="6 7">
    <name type="scientific">Microbacterium terricola</name>
    <dbReference type="NCBI Taxonomy" id="344163"/>
    <lineage>
        <taxon>Bacteria</taxon>
        <taxon>Bacillati</taxon>
        <taxon>Actinomycetota</taxon>
        <taxon>Actinomycetes</taxon>
        <taxon>Micrococcales</taxon>
        <taxon>Microbacteriaceae</taxon>
        <taxon>Microbacterium</taxon>
    </lineage>
</organism>
<dbReference type="RefSeq" id="WP_263797150.1">
    <property type="nucleotide sequence ID" value="NZ_AP027141.1"/>
</dbReference>
<dbReference type="Proteomes" id="UP001317779">
    <property type="component" value="Chromosome"/>
</dbReference>
<dbReference type="Pfam" id="PF20597">
    <property type="entry name" value="pAdhesive_15"/>
    <property type="match status" value="1"/>
</dbReference>
<feature type="transmembrane region" description="Helical" evidence="2">
    <location>
        <begin position="1098"/>
        <end position="1118"/>
    </location>
</feature>
<keyword evidence="2" id="KW-1133">Transmembrane helix</keyword>
<keyword evidence="2" id="KW-0812">Transmembrane</keyword>
<evidence type="ECO:0000256" key="1">
    <source>
        <dbReference type="SAM" id="MobiDB-lite"/>
    </source>
</evidence>
<evidence type="ECO:0000313" key="6">
    <source>
        <dbReference type="EMBL" id="BDV32194.1"/>
    </source>
</evidence>
<gene>
    <name evidence="6" type="ORF">Microterr_28540</name>
</gene>
<evidence type="ECO:0000259" key="5">
    <source>
        <dbReference type="Pfam" id="PF20597"/>
    </source>
</evidence>